<reference evidence="1 2" key="1">
    <citation type="submission" date="2017-10" db="EMBL/GenBank/DDBJ databases">
        <title>Bacillus sp. nov., a halophilic bacterium isolated from a Keqin Lake.</title>
        <authorList>
            <person name="Wang H."/>
        </authorList>
    </citation>
    <scope>NUCLEOTIDE SEQUENCE [LARGE SCALE GENOMIC DNA]</scope>
    <source>
        <strain evidence="1 2">KQ-12</strain>
    </source>
</reference>
<sequence length="163" mass="19593">MFKWVPHKEQYSCERKLMKVMKRLKIKDYIYNWDRTSCFIEFGYLDNSYRLEHSLQKAKEKGMVMLKNGLDCMNHLIQSLEDLSNIIERGTYKLEMWLSSMKKTSLEEETDAFLEEVHIRYSSSGKQNLPNYYRNEEFTQASQESSLDDYDPDQFILRGKRKV</sequence>
<evidence type="ECO:0000313" key="2">
    <source>
        <dbReference type="Proteomes" id="UP000248214"/>
    </source>
</evidence>
<dbReference type="RefSeq" id="WP_110610216.1">
    <property type="nucleotide sequence ID" value="NZ_PDOD01000003.1"/>
</dbReference>
<protein>
    <submittedName>
        <fullName evidence="1">Uncharacterized protein</fullName>
    </submittedName>
</protein>
<dbReference type="EMBL" id="PDOD01000003">
    <property type="protein sequence ID" value="PYZ92667.1"/>
    <property type="molecule type" value="Genomic_DNA"/>
</dbReference>
<dbReference type="Proteomes" id="UP000248214">
    <property type="component" value="Unassembled WGS sequence"/>
</dbReference>
<gene>
    <name evidence="1" type="ORF">CR194_13455</name>
</gene>
<proteinExistence type="predicted"/>
<dbReference type="AlphaFoldDB" id="A0A323TGI0"/>
<accession>A0A323TGI0</accession>
<keyword evidence="2" id="KW-1185">Reference proteome</keyword>
<organism evidence="1 2">
    <name type="scientific">Salipaludibacillus keqinensis</name>
    <dbReference type="NCBI Taxonomy" id="2045207"/>
    <lineage>
        <taxon>Bacteria</taxon>
        <taxon>Bacillati</taxon>
        <taxon>Bacillota</taxon>
        <taxon>Bacilli</taxon>
        <taxon>Bacillales</taxon>
        <taxon>Bacillaceae</taxon>
    </lineage>
</organism>
<comment type="caution">
    <text evidence="1">The sequence shown here is derived from an EMBL/GenBank/DDBJ whole genome shotgun (WGS) entry which is preliminary data.</text>
</comment>
<name>A0A323TGI0_9BACI</name>
<evidence type="ECO:0000313" key="1">
    <source>
        <dbReference type="EMBL" id="PYZ92667.1"/>
    </source>
</evidence>
<dbReference type="OrthoDB" id="2703450at2"/>